<sequence length="90" mass="10342">MKIWGLKATHLFFHSVLCCHGLREESLGHTSHSTCRVGCFSSFYTSFAHGSSLLLLLSKWIFTTSIFWWNRSFTFVFTLFVCDPSRDLVG</sequence>
<evidence type="ECO:0000313" key="2">
    <source>
        <dbReference type="EMBL" id="CDW48475.1"/>
    </source>
</evidence>
<feature type="transmembrane region" description="Helical" evidence="1">
    <location>
        <begin position="42"/>
        <end position="62"/>
    </location>
</feature>
<organism evidence="2">
    <name type="scientific">Lepeophtheirus salmonis</name>
    <name type="common">Salmon louse</name>
    <name type="synonym">Caligus salmonis</name>
    <dbReference type="NCBI Taxonomy" id="72036"/>
    <lineage>
        <taxon>Eukaryota</taxon>
        <taxon>Metazoa</taxon>
        <taxon>Ecdysozoa</taxon>
        <taxon>Arthropoda</taxon>
        <taxon>Crustacea</taxon>
        <taxon>Multicrustacea</taxon>
        <taxon>Hexanauplia</taxon>
        <taxon>Copepoda</taxon>
        <taxon>Siphonostomatoida</taxon>
        <taxon>Caligidae</taxon>
        <taxon>Lepeophtheirus</taxon>
    </lineage>
</organism>
<proteinExistence type="predicted"/>
<dbReference type="AlphaFoldDB" id="A0A0K2VDQ4"/>
<evidence type="ECO:0000256" key="1">
    <source>
        <dbReference type="SAM" id="Phobius"/>
    </source>
</evidence>
<reference evidence="2" key="1">
    <citation type="submission" date="2014-05" db="EMBL/GenBank/DDBJ databases">
        <authorList>
            <person name="Chronopoulou M."/>
        </authorList>
    </citation>
    <scope>NUCLEOTIDE SEQUENCE</scope>
    <source>
        <tissue evidence="2">Whole organism</tissue>
    </source>
</reference>
<accession>A0A0K2VDQ4</accession>
<keyword evidence="1" id="KW-0472">Membrane</keyword>
<keyword evidence="1" id="KW-1133">Transmembrane helix</keyword>
<dbReference type="EMBL" id="HACA01031114">
    <property type="protein sequence ID" value="CDW48475.1"/>
    <property type="molecule type" value="Transcribed_RNA"/>
</dbReference>
<keyword evidence="1" id="KW-0812">Transmembrane</keyword>
<protein>
    <submittedName>
        <fullName evidence="2">Uncharacterized protein</fullName>
    </submittedName>
</protein>
<name>A0A0K2VDQ4_LEPSM</name>